<feature type="transmembrane region" description="Helical" evidence="1">
    <location>
        <begin position="298"/>
        <end position="314"/>
    </location>
</feature>
<evidence type="ECO:0000313" key="3">
    <source>
        <dbReference type="EMBL" id="TFF33817.1"/>
    </source>
</evidence>
<feature type="transmembrane region" description="Helical" evidence="1">
    <location>
        <begin position="321"/>
        <end position="340"/>
    </location>
</feature>
<dbReference type="AlphaFoldDB" id="A0A4Y8S5S0"/>
<feature type="transmembrane region" description="Helical" evidence="1">
    <location>
        <begin position="199"/>
        <end position="218"/>
    </location>
</feature>
<accession>A0A4Y8S5S0</accession>
<protein>
    <submittedName>
        <fullName evidence="3">Acyltransferase</fullName>
    </submittedName>
</protein>
<feature type="transmembrane region" description="Helical" evidence="1">
    <location>
        <begin position="238"/>
        <end position="259"/>
    </location>
</feature>
<dbReference type="GO" id="GO:0016020">
    <property type="term" value="C:membrane"/>
    <property type="evidence" value="ECO:0007669"/>
    <property type="project" value="TreeGrafter"/>
</dbReference>
<keyword evidence="1" id="KW-0812">Transmembrane</keyword>
<gene>
    <name evidence="3" type="ORF">E2R66_24100</name>
</gene>
<dbReference type="GO" id="GO:0016747">
    <property type="term" value="F:acyltransferase activity, transferring groups other than amino-acyl groups"/>
    <property type="evidence" value="ECO:0007669"/>
    <property type="project" value="InterPro"/>
</dbReference>
<evidence type="ECO:0000259" key="2">
    <source>
        <dbReference type="Pfam" id="PF01757"/>
    </source>
</evidence>
<sequence>MCQIIVPQLVILANLFISTKNALAYLKQLLHKLSADITAVPAALQQSHYPALDGLRGLAILLLVFGHFGVNDYTRHYGIFFNSATGVNILFVLSGFLITTLLIKEKLRNGSISLKYFYIRRALRILPVAWLFLLVLAGLNHVFELHIRLFDFIAAMLFFKNMPVQQEPYTAHLWPLAVGVQFYLTFPILLVLNIRWYTIISLAIVIVVPVVCVINHFAPAVFASNAVLHLLARICNYMFWKGPVVILIGSVFSLLMFKGIINPEKLKVNQLLSLAILLVGIIVPAKTFLFYTKYLSEYLSAILIGLALVIAISQKDILSKILSSAILTTLGMLSYSIYIWQELFSGTRNLQPWMQYFTQLPLWATIGFKCIFLAVIVSFSFVFEAWFLKLKDKFHYTRSGADKKAAPKN</sequence>
<evidence type="ECO:0000256" key="1">
    <source>
        <dbReference type="SAM" id="Phobius"/>
    </source>
</evidence>
<keyword evidence="1" id="KW-1133">Transmembrane helix</keyword>
<evidence type="ECO:0000313" key="4">
    <source>
        <dbReference type="Proteomes" id="UP000297540"/>
    </source>
</evidence>
<dbReference type="GO" id="GO:0009103">
    <property type="term" value="P:lipopolysaccharide biosynthetic process"/>
    <property type="evidence" value="ECO:0007669"/>
    <property type="project" value="TreeGrafter"/>
</dbReference>
<feature type="transmembrane region" description="Helical" evidence="1">
    <location>
        <begin position="271"/>
        <end position="292"/>
    </location>
</feature>
<feature type="transmembrane region" description="Helical" evidence="1">
    <location>
        <begin position="123"/>
        <end position="143"/>
    </location>
</feature>
<keyword evidence="1" id="KW-0472">Membrane</keyword>
<keyword evidence="3" id="KW-0012">Acyltransferase</keyword>
<feature type="domain" description="Acyltransferase 3" evidence="2">
    <location>
        <begin position="50"/>
        <end position="382"/>
    </location>
</feature>
<name>A0A4Y8S5S0_9SPHI</name>
<feature type="transmembrane region" description="Helical" evidence="1">
    <location>
        <begin position="76"/>
        <end position="103"/>
    </location>
</feature>
<feature type="transmembrane region" description="Helical" evidence="1">
    <location>
        <begin position="54"/>
        <end position="70"/>
    </location>
</feature>
<keyword evidence="4" id="KW-1185">Reference proteome</keyword>
<dbReference type="Pfam" id="PF01757">
    <property type="entry name" value="Acyl_transf_3"/>
    <property type="match status" value="1"/>
</dbReference>
<dbReference type="Proteomes" id="UP000297540">
    <property type="component" value="Unassembled WGS sequence"/>
</dbReference>
<dbReference type="PANTHER" id="PTHR23028:SF53">
    <property type="entry name" value="ACYL_TRANSF_3 DOMAIN-CONTAINING PROTEIN"/>
    <property type="match status" value="1"/>
</dbReference>
<comment type="caution">
    <text evidence="3">The sequence shown here is derived from an EMBL/GenBank/DDBJ whole genome shotgun (WGS) entry which is preliminary data.</text>
</comment>
<organism evidence="3 4">
    <name type="scientific">Mucilaginibacter psychrotolerans</name>
    <dbReference type="NCBI Taxonomy" id="1524096"/>
    <lineage>
        <taxon>Bacteria</taxon>
        <taxon>Pseudomonadati</taxon>
        <taxon>Bacteroidota</taxon>
        <taxon>Sphingobacteriia</taxon>
        <taxon>Sphingobacteriales</taxon>
        <taxon>Sphingobacteriaceae</taxon>
        <taxon>Mucilaginibacter</taxon>
    </lineage>
</organism>
<dbReference type="InterPro" id="IPR002656">
    <property type="entry name" value="Acyl_transf_3_dom"/>
</dbReference>
<dbReference type="PANTHER" id="PTHR23028">
    <property type="entry name" value="ACETYLTRANSFERASE"/>
    <property type="match status" value="1"/>
</dbReference>
<dbReference type="InterPro" id="IPR050879">
    <property type="entry name" value="Acyltransferase_3"/>
</dbReference>
<feature type="transmembrane region" description="Helical" evidence="1">
    <location>
        <begin position="172"/>
        <end position="192"/>
    </location>
</feature>
<reference evidence="3 4" key="1">
    <citation type="journal article" date="2017" name="Int. J. Syst. Evol. Microbiol.">
        <title>Mucilaginibacterpsychrotolerans sp. nov., isolated from peatlands.</title>
        <authorList>
            <person name="Deng Y."/>
            <person name="Shen L."/>
            <person name="Xu B."/>
            <person name="Liu Y."/>
            <person name="Gu Z."/>
            <person name="Liu H."/>
            <person name="Zhou Y."/>
        </authorList>
    </citation>
    <scope>NUCLEOTIDE SEQUENCE [LARGE SCALE GENOMIC DNA]</scope>
    <source>
        <strain evidence="3 4">NH7-4</strain>
    </source>
</reference>
<proteinExistence type="predicted"/>
<dbReference type="EMBL" id="SOZE01000038">
    <property type="protein sequence ID" value="TFF33817.1"/>
    <property type="molecule type" value="Genomic_DNA"/>
</dbReference>
<keyword evidence="3" id="KW-0808">Transferase</keyword>
<feature type="transmembrane region" description="Helical" evidence="1">
    <location>
        <begin position="360"/>
        <end position="388"/>
    </location>
</feature>